<dbReference type="AlphaFoldDB" id="A0A1J5JPU2"/>
<name>A0A1J5JPU2_NEOTH</name>
<dbReference type="SUPFAM" id="SSF52540">
    <property type="entry name" value="P-loop containing nucleoside triphosphate hydrolases"/>
    <property type="match status" value="2"/>
</dbReference>
<proteinExistence type="predicted"/>
<accession>A0A1J5JPU2</accession>
<dbReference type="InterPro" id="IPR027417">
    <property type="entry name" value="P-loop_NTPase"/>
</dbReference>
<evidence type="ECO:0000313" key="1">
    <source>
        <dbReference type="EMBL" id="OIQ08739.1"/>
    </source>
</evidence>
<reference evidence="1 2" key="1">
    <citation type="submission" date="2016-08" db="EMBL/GenBank/DDBJ databases">
        <title>Genome-based comparison of Moorella thermoacetic strains.</title>
        <authorList>
            <person name="Poehlein A."/>
            <person name="Bengelsdorf F.R."/>
            <person name="Esser C."/>
            <person name="Duerre P."/>
            <person name="Daniel R."/>
        </authorList>
    </citation>
    <scope>NUCLEOTIDE SEQUENCE [LARGE SCALE GENOMIC DNA]</scope>
    <source>
        <strain evidence="1 2">DSM 11768</strain>
    </source>
</reference>
<sequence>MAKIVTSLALVPGAGATFIATNIGAWMANKGIKTLLIDLSARGVLGPLFLVEKAKEQVYPTTATWQEFSDPASSLIKTQYGLAVLPAPERDKSTDYDLNAGTILDYFEPLFEVIIIDLGGDIYLPHVFPIMEKSSKNILVAEPSKRCVEALPGHIKEALMQYEPELIINRVTSRAYYHPRDIARQFNVGQYITIIDDPKSNNEAIKQRLPLSLYGKGKAAQVLLELGKHLFPETLRKSKDTQEEKDISVENVRNPNESVVTGRGIKIEVDQEREKEAVREGLRKNRVKPIKIPKLLQIQDRLKKISVTKIRKKVEEQCRFQDDILITVWNPSGFFVSMTALNLAVAAAAEGYDTALINYNFTNPETDIWFGIKQTSAKDADYNDAGIMTFGEAISPELAVKMLRERAWGVKYLPAGNKLGNIGTPDYGEKGAQLLENIIVAIKAREARKPKVTIIETGTWYEQPPVYAALKTCRVLFIPMSGSRQEGEIVKQQLAELKRVEVEPGTVELIFAPEEIKLPAQVCQERLIVPDDRERYLKASATKKPYSLLTEGGQEIWRQALKMASNLNISPS</sequence>
<dbReference type="Gene3D" id="3.40.50.300">
    <property type="entry name" value="P-loop containing nucleotide triphosphate hydrolases"/>
    <property type="match status" value="2"/>
</dbReference>
<dbReference type="RefSeq" id="WP_071520987.1">
    <property type="nucleotide sequence ID" value="NZ_MIHH01000008.1"/>
</dbReference>
<evidence type="ECO:0000313" key="2">
    <source>
        <dbReference type="Proteomes" id="UP000182743"/>
    </source>
</evidence>
<organism evidence="1 2">
    <name type="scientific">Neomoorella thermoacetica</name>
    <name type="common">Clostridium thermoaceticum</name>
    <dbReference type="NCBI Taxonomy" id="1525"/>
    <lineage>
        <taxon>Bacteria</taxon>
        <taxon>Bacillati</taxon>
        <taxon>Bacillota</taxon>
        <taxon>Clostridia</taxon>
        <taxon>Neomoorellales</taxon>
        <taxon>Neomoorellaceae</taxon>
        <taxon>Neomoorella</taxon>
    </lineage>
</organism>
<comment type="caution">
    <text evidence="1">The sequence shown here is derived from an EMBL/GenBank/DDBJ whole genome shotgun (WGS) entry which is preliminary data.</text>
</comment>
<gene>
    <name evidence="1" type="ORF">MOOR_16580</name>
</gene>
<protein>
    <submittedName>
        <fullName evidence="1">CobQ/CobB/MinD/ParA nucleotide binding domain protein</fullName>
    </submittedName>
</protein>
<dbReference type="Proteomes" id="UP000182743">
    <property type="component" value="Unassembled WGS sequence"/>
</dbReference>
<dbReference type="EMBL" id="MIHH01000008">
    <property type="protein sequence ID" value="OIQ08739.1"/>
    <property type="molecule type" value="Genomic_DNA"/>
</dbReference>